<feature type="compositionally biased region" description="Polar residues" evidence="1">
    <location>
        <begin position="529"/>
        <end position="539"/>
    </location>
</feature>
<gene>
    <name evidence="2" type="ORF">B0T22DRAFT_438783</name>
</gene>
<protein>
    <recommendedName>
        <fullName evidence="4">Ankyrin</fullName>
    </recommendedName>
</protein>
<dbReference type="EMBL" id="JAULSO010000001">
    <property type="protein sequence ID" value="KAK3695846.1"/>
    <property type="molecule type" value="Genomic_DNA"/>
</dbReference>
<organism evidence="2 3">
    <name type="scientific">Podospora appendiculata</name>
    <dbReference type="NCBI Taxonomy" id="314037"/>
    <lineage>
        <taxon>Eukaryota</taxon>
        <taxon>Fungi</taxon>
        <taxon>Dikarya</taxon>
        <taxon>Ascomycota</taxon>
        <taxon>Pezizomycotina</taxon>
        <taxon>Sordariomycetes</taxon>
        <taxon>Sordariomycetidae</taxon>
        <taxon>Sordariales</taxon>
        <taxon>Podosporaceae</taxon>
        <taxon>Podospora</taxon>
    </lineage>
</organism>
<dbReference type="InterPro" id="IPR036770">
    <property type="entry name" value="Ankyrin_rpt-contain_sf"/>
</dbReference>
<name>A0AAE1CIF0_9PEZI</name>
<evidence type="ECO:0000313" key="3">
    <source>
        <dbReference type="Proteomes" id="UP001270362"/>
    </source>
</evidence>
<dbReference type="SUPFAM" id="SSF48403">
    <property type="entry name" value="Ankyrin repeat"/>
    <property type="match status" value="1"/>
</dbReference>
<proteinExistence type="predicted"/>
<feature type="region of interest" description="Disordered" evidence="1">
    <location>
        <begin position="498"/>
        <end position="539"/>
    </location>
</feature>
<reference evidence="2" key="2">
    <citation type="submission" date="2023-06" db="EMBL/GenBank/DDBJ databases">
        <authorList>
            <consortium name="Lawrence Berkeley National Laboratory"/>
            <person name="Haridas S."/>
            <person name="Hensen N."/>
            <person name="Bonometti L."/>
            <person name="Westerberg I."/>
            <person name="Brannstrom I.O."/>
            <person name="Guillou S."/>
            <person name="Cros-Aarteil S."/>
            <person name="Calhoun S."/>
            <person name="Kuo A."/>
            <person name="Mondo S."/>
            <person name="Pangilinan J."/>
            <person name="Riley R."/>
            <person name="Labutti K."/>
            <person name="Andreopoulos B."/>
            <person name="Lipzen A."/>
            <person name="Chen C."/>
            <person name="Yanf M."/>
            <person name="Daum C."/>
            <person name="Ng V."/>
            <person name="Clum A."/>
            <person name="Steindorff A."/>
            <person name="Ohm R."/>
            <person name="Martin F."/>
            <person name="Silar P."/>
            <person name="Natvig D."/>
            <person name="Lalanne C."/>
            <person name="Gautier V."/>
            <person name="Ament-Velasquez S.L."/>
            <person name="Kruys A."/>
            <person name="Hutchinson M.I."/>
            <person name="Powell A.J."/>
            <person name="Barry K."/>
            <person name="Miller A.N."/>
            <person name="Grigoriev I.V."/>
            <person name="Debuchy R."/>
            <person name="Gladieux P."/>
            <person name="Thoren M.H."/>
            <person name="Johannesson H."/>
        </authorList>
    </citation>
    <scope>NUCLEOTIDE SEQUENCE</scope>
    <source>
        <strain evidence="2">CBS 314.62</strain>
    </source>
</reference>
<accession>A0AAE1CIF0</accession>
<evidence type="ECO:0000256" key="1">
    <source>
        <dbReference type="SAM" id="MobiDB-lite"/>
    </source>
</evidence>
<reference evidence="2" key="1">
    <citation type="journal article" date="2023" name="Mol. Phylogenet. Evol.">
        <title>Genome-scale phylogeny and comparative genomics of the fungal order Sordariales.</title>
        <authorList>
            <person name="Hensen N."/>
            <person name="Bonometti L."/>
            <person name="Westerberg I."/>
            <person name="Brannstrom I.O."/>
            <person name="Guillou S."/>
            <person name="Cros-Aarteil S."/>
            <person name="Calhoun S."/>
            <person name="Haridas S."/>
            <person name="Kuo A."/>
            <person name="Mondo S."/>
            <person name="Pangilinan J."/>
            <person name="Riley R."/>
            <person name="LaButti K."/>
            <person name="Andreopoulos B."/>
            <person name="Lipzen A."/>
            <person name="Chen C."/>
            <person name="Yan M."/>
            <person name="Daum C."/>
            <person name="Ng V."/>
            <person name="Clum A."/>
            <person name="Steindorff A."/>
            <person name="Ohm R.A."/>
            <person name="Martin F."/>
            <person name="Silar P."/>
            <person name="Natvig D.O."/>
            <person name="Lalanne C."/>
            <person name="Gautier V."/>
            <person name="Ament-Velasquez S.L."/>
            <person name="Kruys A."/>
            <person name="Hutchinson M.I."/>
            <person name="Powell A.J."/>
            <person name="Barry K."/>
            <person name="Miller A.N."/>
            <person name="Grigoriev I.V."/>
            <person name="Debuchy R."/>
            <person name="Gladieux P."/>
            <person name="Hiltunen Thoren M."/>
            <person name="Johannesson H."/>
        </authorList>
    </citation>
    <scope>NUCLEOTIDE SEQUENCE</scope>
    <source>
        <strain evidence="2">CBS 314.62</strain>
    </source>
</reference>
<keyword evidence="3" id="KW-1185">Reference proteome</keyword>
<comment type="caution">
    <text evidence="2">The sequence shown here is derived from an EMBL/GenBank/DDBJ whole genome shotgun (WGS) entry which is preliminary data.</text>
</comment>
<sequence>MEFDDAEEILDDLGKLLQSAISEDRRKARGSTSRSIRSGGLTAVDIKRMKGVFESTPEISLNQELVQTTPEGWPCDTFLGQDQRRKEFVSPHGVLTVSSTTRRRRYISGPVEKELKDFLSTMTFKPANDQLTFFIKASFHQKQAVKGFFSITPSISVSPRRPNNSPIFDCVENGRMDELLGLLGEGLASLRDRDEKGASLLYYASGQPEICQFLIDEGLDVDDLAHFKRWPLRTLLSTFYDNLAFLEQINEGAFNCAKQLLAAGADPTIFVEGQLEEASNYMFASMGSGLTWLDVNPSRKLGWERSWRERLDDPEVPELLVRNGVDIDARDHNGSSPSDIAYANVKRMSYAGDLWDSVLATCGYDVKQFRAAHPRKAHYIEGYKRGHFEHLWDGIEHLCPYYGDPIYHDDCADHYRLYSGWLEDVTLPRLFDEDAQPETQPDIPMAEPTIKSEGSSISLEDIDTDTVSQEIGTGLWSGENWSKFEQIPERAWDWTQSWSASPSDGEPLSMVNRASKPLGHEGGGGINDVFQNPWASGDD</sequence>
<evidence type="ECO:0000313" key="2">
    <source>
        <dbReference type="EMBL" id="KAK3695846.1"/>
    </source>
</evidence>
<dbReference type="Gene3D" id="1.25.40.20">
    <property type="entry name" value="Ankyrin repeat-containing domain"/>
    <property type="match status" value="1"/>
</dbReference>
<dbReference type="AlphaFoldDB" id="A0AAE1CIF0"/>
<dbReference type="Proteomes" id="UP001270362">
    <property type="component" value="Unassembled WGS sequence"/>
</dbReference>
<evidence type="ECO:0008006" key="4">
    <source>
        <dbReference type="Google" id="ProtNLM"/>
    </source>
</evidence>